<dbReference type="STRING" id="929556.Solca_4258"/>
<accession>H8KM66</accession>
<feature type="transmembrane region" description="Helical" evidence="1">
    <location>
        <begin position="508"/>
        <end position="526"/>
    </location>
</feature>
<feature type="transmembrane region" description="Helical" evidence="1">
    <location>
        <begin position="170"/>
        <end position="186"/>
    </location>
</feature>
<dbReference type="Proteomes" id="UP000007590">
    <property type="component" value="Chromosome"/>
</dbReference>
<feature type="transmembrane region" description="Helical" evidence="1">
    <location>
        <begin position="192"/>
        <end position="211"/>
    </location>
</feature>
<protein>
    <submittedName>
        <fullName evidence="2">Bacterial membrane protein YfhO</fullName>
    </submittedName>
</protein>
<dbReference type="eggNOG" id="COG4485">
    <property type="taxonomic scope" value="Bacteria"/>
</dbReference>
<keyword evidence="1" id="KW-0812">Transmembrane</keyword>
<name>H8KM66_SOLCM</name>
<feature type="transmembrane region" description="Helical" evidence="1">
    <location>
        <begin position="146"/>
        <end position="163"/>
    </location>
</feature>
<keyword evidence="3" id="KW-1185">Reference proteome</keyword>
<dbReference type="KEGG" id="scn:Solca_4258"/>
<feature type="transmembrane region" description="Helical" evidence="1">
    <location>
        <begin position="407"/>
        <end position="427"/>
    </location>
</feature>
<organism evidence="2 3">
    <name type="scientific">Solitalea canadensis (strain ATCC 29591 / DSM 3403 / JCM 21819 / LMG 8368 / NBRC 15130 / NCIMB 12057 / USAM 9D)</name>
    <name type="common">Flexibacter canadensis</name>
    <dbReference type="NCBI Taxonomy" id="929556"/>
    <lineage>
        <taxon>Bacteria</taxon>
        <taxon>Pseudomonadati</taxon>
        <taxon>Bacteroidota</taxon>
        <taxon>Sphingobacteriia</taxon>
        <taxon>Sphingobacteriales</taxon>
        <taxon>Sphingobacteriaceae</taxon>
        <taxon>Solitalea</taxon>
    </lineage>
</organism>
<feature type="transmembrane region" description="Helical" evidence="1">
    <location>
        <begin position="370"/>
        <end position="387"/>
    </location>
</feature>
<feature type="transmembrane region" description="Helical" evidence="1">
    <location>
        <begin position="95"/>
        <end position="113"/>
    </location>
</feature>
<dbReference type="RefSeq" id="WP_014682470.1">
    <property type="nucleotide sequence ID" value="NC_017770.1"/>
</dbReference>
<dbReference type="PANTHER" id="PTHR38454">
    <property type="entry name" value="INTEGRAL MEMBRANE PROTEIN-RELATED"/>
    <property type="match status" value="1"/>
</dbReference>
<dbReference type="EMBL" id="CP003349">
    <property type="protein sequence ID" value="AFD09248.1"/>
    <property type="molecule type" value="Genomic_DNA"/>
</dbReference>
<evidence type="ECO:0000313" key="3">
    <source>
        <dbReference type="Proteomes" id="UP000007590"/>
    </source>
</evidence>
<feature type="transmembrane region" description="Helical" evidence="1">
    <location>
        <begin position="448"/>
        <end position="468"/>
    </location>
</feature>
<proteinExistence type="predicted"/>
<dbReference type="AlphaFoldDB" id="H8KM66"/>
<gene>
    <name evidence="2" type="ordered locus">Solca_4258</name>
</gene>
<feature type="transmembrane region" description="Helical" evidence="1">
    <location>
        <begin position="223"/>
        <end position="243"/>
    </location>
</feature>
<keyword evidence="1" id="KW-0472">Membrane</keyword>
<dbReference type="Pfam" id="PF09586">
    <property type="entry name" value="YfhO"/>
    <property type="match status" value="1"/>
</dbReference>
<dbReference type="OrthoDB" id="9772884at2"/>
<sequence length="827" mass="92147">MTQWFKKNWPNLLALLLFVVICFIYFSPVVQGKKLIQGDVMNAGSVQQEIMDYKKDGKGPLWTNSMFGGMPSYQIWTQYPANIASHVIDIWNKVFPNPINFVLLYLFGGFFLFRMLRFKPWLSFLGAIAIGFASYNFIIIEAGHTGKALAIAFFAPILGAVIMSFRGKRLAGASLLALFLALEIRSNHLQMTYYLMIGILVIVIAELVEAIHQKRIVDFVKSGVTLLAGVIIGVGVNFGTLWVNYEYANETIRGKSDLVQAAATTKASKGLDKEYAYQWSQGVGESITFLIPDAYGGANGIPFTPKSKVYAELIKNNVPPQDATQIAAQIGGAARYWGDKPFTSGPYYFGAIVVFLFILGLSLVKGGLKWGIAIATLLSILLSWGKNFQWFSDIFFDYFPLYSKFRAVESILVIAGIMIPLLAMILLNQIFEGKIAKEKILKNLKYTVYGVGGILLIFTALPGLFLSAQSPNDANLLAQLQAMGGKDVGNSLMAAVEADRLNIARIDAFRSLVFVLIAAGIIWAFVTEKIKAQYAALALVLALVIDMWGIDKRYLKDENFTEKRMLSQATQPREVDLQIKQDPDPYYRVYDMIGNAFANPATSRFHKSIGGYHAAKLKRYQNLIDSQLVKGNPWAFNMLNTKYIIMPDSAKGARVVHNDQALGNAWFVSGVKFANNANEELAALDHVNPKTSAIIGEDFRKDVDITKMDFDTTATIKLVSYHPEKLVYESNSSTNQLAVFSDIYYAKGWDAFVDGKPHKYFRVDFLLRGMQLEPGKHTIEFRFEPKSYYTGEKISLAFSILLVAGLAGAIFVNLRKKKNETPEKVEA</sequence>
<evidence type="ECO:0000313" key="2">
    <source>
        <dbReference type="EMBL" id="AFD09248.1"/>
    </source>
</evidence>
<dbReference type="PANTHER" id="PTHR38454:SF1">
    <property type="entry name" value="INTEGRAL MEMBRANE PROTEIN"/>
    <property type="match status" value="1"/>
</dbReference>
<feature type="transmembrane region" description="Helical" evidence="1">
    <location>
        <begin position="345"/>
        <end position="363"/>
    </location>
</feature>
<feature type="transmembrane region" description="Helical" evidence="1">
    <location>
        <begin position="533"/>
        <end position="550"/>
    </location>
</feature>
<dbReference type="HOGENOM" id="CLU_008305_0_0_10"/>
<evidence type="ECO:0000256" key="1">
    <source>
        <dbReference type="SAM" id="Phobius"/>
    </source>
</evidence>
<feature type="transmembrane region" description="Helical" evidence="1">
    <location>
        <begin position="794"/>
        <end position="814"/>
    </location>
</feature>
<keyword evidence="1" id="KW-1133">Transmembrane helix</keyword>
<reference evidence="2" key="1">
    <citation type="submission" date="2012-02" db="EMBL/GenBank/DDBJ databases">
        <title>The complete genome of Solitalea canadensis DSM 3403.</title>
        <authorList>
            <consortium name="US DOE Joint Genome Institute (JGI-PGF)"/>
            <person name="Lucas S."/>
            <person name="Copeland A."/>
            <person name="Lapidus A."/>
            <person name="Glavina del Rio T."/>
            <person name="Dalin E."/>
            <person name="Tice H."/>
            <person name="Bruce D."/>
            <person name="Goodwin L."/>
            <person name="Pitluck S."/>
            <person name="Peters L."/>
            <person name="Ovchinnikova G."/>
            <person name="Lu M."/>
            <person name="Kyrpides N."/>
            <person name="Mavromatis K."/>
            <person name="Ivanova N."/>
            <person name="Brettin T."/>
            <person name="Detter J.C."/>
            <person name="Han C."/>
            <person name="Larimer F."/>
            <person name="Land M."/>
            <person name="Hauser L."/>
            <person name="Markowitz V."/>
            <person name="Cheng J.-F."/>
            <person name="Hugenholtz P."/>
            <person name="Woyke T."/>
            <person name="Wu D."/>
            <person name="Spring S."/>
            <person name="Schroeder M."/>
            <person name="Kopitz M."/>
            <person name="Brambilla E."/>
            <person name="Klenk H.-P."/>
            <person name="Eisen J.A."/>
        </authorList>
    </citation>
    <scope>NUCLEOTIDE SEQUENCE</scope>
    <source>
        <strain evidence="2">DSM 3403</strain>
    </source>
</reference>
<feature type="transmembrane region" description="Helical" evidence="1">
    <location>
        <begin position="120"/>
        <end position="140"/>
    </location>
</feature>
<dbReference type="InterPro" id="IPR018580">
    <property type="entry name" value="Uncharacterised_YfhO"/>
</dbReference>